<dbReference type="EC" id="1.1.1.17" evidence="2 7"/>
<accession>A0ABU2DTM8</accession>
<comment type="catalytic activity">
    <reaction evidence="6 7">
        <text>D-mannitol 1-phosphate + NAD(+) = beta-D-fructose 6-phosphate + NADH + H(+)</text>
        <dbReference type="Rhea" id="RHEA:19661"/>
        <dbReference type="ChEBI" id="CHEBI:15378"/>
        <dbReference type="ChEBI" id="CHEBI:57540"/>
        <dbReference type="ChEBI" id="CHEBI:57634"/>
        <dbReference type="ChEBI" id="CHEBI:57945"/>
        <dbReference type="ChEBI" id="CHEBI:61381"/>
        <dbReference type="EC" id="1.1.1.17"/>
    </reaction>
</comment>
<feature type="domain" description="Mannitol dehydrogenase N-terminal" evidence="8">
    <location>
        <begin position="11"/>
        <end position="211"/>
    </location>
</feature>
<dbReference type="HAMAP" id="MF_00196">
    <property type="entry name" value="Mannitol_dehydrog"/>
    <property type="match status" value="1"/>
</dbReference>
<evidence type="ECO:0000256" key="2">
    <source>
        <dbReference type="ARBA" id="ARBA00012939"/>
    </source>
</evidence>
<dbReference type="PANTHER" id="PTHR30524">
    <property type="entry name" value="MANNITOL-1-PHOSPHATE 5-DEHYDROGENASE"/>
    <property type="match status" value="1"/>
</dbReference>
<comment type="similarity">
    <text evidence="1 7">Belongs to the mannitol dehydrogenase family.</text>
</comment>
<dbReference type="InterPro" id="IPR023028">
    <property type="entry name" value="Mannitol_1_phos_5_DH"/>
</dbReference>
<gene>
    <name evidence="7" type="primary">mtlD</name>
    <name evidence="10" type="ORF">RIL96_09805</name>
</gene>
<dbReference type="PRINTS" id="PR00084">
    <property type="entry name" value="MTLDHDRGNASE"/>
</dbReference>
<dbReference type="InterPro" id="IPR036291">
    <property type="entry name" value="NAD(P)-bd_dom_sf"/>
</dbReference>
<keyword evidence="4 7" id="KW-0560">Oxidoreductase</keyword>
<keyword evidence="5 7" id="KW-0520">NAD</keyword>
<organism evidence="10 11">
    <name type="scientific">Nesterenkonia aerolata</name>
    <dbReference type="NCBI Taxonomy" id="3074079"/>
    <lineage>
        <taxon>Bacteria</taxon>
        <taxon>Bacillati</taxon>
        <taxon>Actinomycetota</taxon>
        <taxon>Actinomycetes</taxon>
        <taxon>Micrococcales</taxon>
        <taxon>Micrococcaceae</taxon>
        <taxon>Nesterenkonia</taxon>
    </lineage>
</organism>
<dbReference type="SUPFAM" id="SSF48179">
    <property type="entry name" value="6-phosphogluconate dehydrogenase C-terminal domain-like"/>
    <property type="match status" value="1"/>
</dbReference>
<evidence type="ECO:0000313" key="10">
    <source>
        <dbReference type="EMBL" id="MDR8019854.1"/>
    </source>
</evidence>
<dbReference type="Pfam" id="PF01232">
    <property type="entry name" value="Mannitol_dh"/>
    <property type="match status" value="1"/>
</dbReference>
<dbReference type="Proteomes" id="UP001251870">
    <property type="component" value="Unassembled WGS sequence"/>
</dbReference>
<evidence type="ECO:0000256" key="4">
    <source>
        <dbReference type="ARBA" id="ARBA00023002"/>
    </source>
</evidence>
<dbReference type="InterPro" id="IPR000669">
    <property type="entry name" value="Mannitol_DH"/>
</dbReference>
<dbReference type="NCBIfam" id="NF002652">
    <property type="entry name" value="PRK02318.2-5"/>
    <property type="match status" value="1"/>
</dbReference>
<sequence length="396" mass="41720">MSSAATTTTKTAVHFGAGNIGRGFVGQLLHQGGYRVVFSDVAAPLVQALQEADSYTVREVGEGGADHVITDFTAVNSAEDPERVAREIAAAEVVTTAVGPTVLRFIAPHIVAGLELRDPQAAPLQVMACENAIGGTDQLRGFIAEAAGQRWAELDSRAVFANTAVDRIVPGQGPAEGAAKRGGEAIDVEVEPFFEWAIERGPFGQHLPQIPGAHFVDDLGPYIERKLFTVNTGHAAAAYFGAQVGAGTIAEALDDERAAAGVAAALEETSALLAQKHGFSAEDLAQYRATILDRFRNPALPDTVDRVGRQPLRKLSRHERFIGPAAEAAERGLSTTALLAAVGAALAFRSEDEQSVELARLLEELPAEALVEQVTGLRPEHPLYSAVRAEVAAAQG</sequence>
<dbReference type="Gene3D" id="3.40.50.720">
    <property type="entry name" value="NAD(P)-binding Rossmann-like Domain"/>
    <property type="match status" value="1"/>
</dbReference>
<dbReference type="Gene3D" id="1.10.1040.10">
    <property type="entry name" value="N-(1-d-carboxylethyl)-l-norvaline Dehydrogenase, domain 2"/>
    <property type="match status" value="1"/>
</dbReference>
<dbReference type="Pfam" id="PF08125">
    <property type="entry name" value="Mannitol_dh_C"/>
    <property type="match status" value="1"/>
</dbReference>
<proteinExistence type="inferred from homology"/>
<dbReference type="EMBL" id="JAVKGR010000012">
    <property type="protein sequence ID" value="MDR8019854.1"/>
    <property type="molecule type" value="Genomic_DNA"/>
</dbReference>
<evidence type="ECO:0000313" key="11">
    <source>
        <dbReference type="Proteomes" id="UP001251870"/>
    </source>
</evidence>
<keyword evidence="11" id="KW-1185">Reference proteome</keyword>
<dbReference type="InterPro" id="IPR013118">
    <property type="entry name" value="Mannitol_DH_C"/>
</dbReference>
<name>A0ABU2DTM8_9MICC</name>
<evidence type="ECO:0000259" key="8">
    <source>
        <dbReference type="Pfam" id="PF01232"/>
    </source>
</evidence>
<evidence type="ECO:0000259" key="9">
    <source>
        <dbReference type="Pfam" id="PF08125"/>
    </source>
</evidence>
<protein>
    <recommendedName>
        <fullName evidence="3 7">Mannitol-1-phosphate 5-dehydrogenase</fullName>
        <ecNumber evidence="2 7">1.1.1.17</ecNumber>
    </recommendedName>
</protein>
<evidence type="ECO:0000256" key="6">
    <source>
        <dbReference type="ARBA" id="ARBA00048615"/>
    </source>
</evidence>
<comment type="caution">
    <text evidence="10">The sequence shown here is derived from an EMBL/GenBank/DDBJ whole genome shotgun (WGS) entry which is preliminary data.</text>
</comment>
<dbReference type="PANTHER" id="PTHR30524:SF0">
    <property type="entry name" value="ALTRONATE OXIDOREDUCTASE-RELATED"/>
    <property type="match status" value="1"/>
</dbReference>
<evidence type="ECO:0000256" key="7">
    <source>
        <dbReference type="HAMAP-Rule" id="MF_00196"/>
    </source>
</evidence>
<evidence type="ECO:0000256" key="5">
    <source>
        <dbReference type="ARBA" id="ARBA00023027"/>
    </source>
</evidence>
<evidence type="ECO:0000256" key="1">
    <source>
        <dbReference type="ARBA" id="ARBA00006541"/>
    </source>
</evidence>
<dbReference type="RefSeq" id="WP_310548840.1">
    <property type="nucleotide sequence ID" value="NZ_JAVKGR010000012.1"/>
</dbReference>
<feature type="binding site" evidence="7">
    <location>
        <begin position="12"/>
        <end position="23"/>
    </location>
    <ligand>
        <name>NAD(+)</name>
        <dbReference type="ChEBI" id="CHEBI:57540"/>
    </ligand>
</feature>
<evidence type="ECO:0000256" key="3">
    <source>
        <dbReference type="ARBA" id="ARBA00016219"/>
    </source>
</evidence>
<dbReference type="SUPFAM" id="SSF51735">
    <property type="entry name" value="NAD(P)-binding Rossmann-fold domains"/>
    <property type="match status" value="1"/>
</dbReference>
<dbReference type="InterPro" id="IPR013131">
    <property type="entry name" value="Mannitol_DH_N"/>
</dbReference>
<dbReference type="InterPro" id="IPR013328">
    <property type="entry name" value="6PGD_dom2"/>
</dbReference>
<feature type="domain" description="Mannitol dehydrogenase C-terminal" evidence="9">
    <location>
        <begin position="218"/>
        <end position="358"/>
    </location>
</feature>
<reference evidence="10 11" key="1">
    <citation type="submission" date="2023-09" db="EMBL/GenBank/DDBJ databases">
        <title>Description of three actinobacteria isolated from air of manufacturing shop in a pharmaceutical factory.</title>
        <authorList>
            <person name="Zhang D.-F."/>
        </authorList>
    </citation>
    <scope>NUCLEOTIDE SEQUENCE [LARGE SCALE GENOMIC DNA]</scope>
    <source>
        <strain evidence="10 11">LY-0111</strain>
    </source>
</reference>
<dbReference type="InterPro" id="IPR008927">
    <property type="entry name" value="6-PGluconate_DH-like_C_sf"/>
</dbReference>
<dbReference type="GO" id="GO:0008926">
    <property type="term" value="F:mannitol-1-phosphate 5-dehydrogenase activity"/>
    <property type="evidence" value="ECO:0007669"/>
    <property type="project" value="UniProtKB-EC"/>
</dbReference>